<dbReference type="InterPro" id="IPR050955">
    <property type="entry name" value="Plant_Biomass_Hydrol_Est"/>
</dbReference>
<dbReference type="SUPFAM" id="SSF53474">
    <property type="entry name" value="alpha/beta-Hydrolases"/>
    <property type="match status" value="1"/>
</dbReference>
<reference evidence="5" key="1">
    <citation type="journal article" date="2023" name="Mol. Phylogenet. Evol.">
        <title>Genome-scale phylogeny and comparative genomics of the fungal order Sordariales.</title>
        <authorList>
            <person name="Hensen N."/>
            <person name="Bonometti L."/>
            <person name="Westerberg I."/>
            <person name="Brannstrom I.O."/>
            <person name="Guillou S."/>
            <person name="Cros-Aarteil S."/>
            <person name="Calhoun S."/>
            <person name="Haridas S."/>
            <person name="Kuo A."/>
            <person name="Mondo S."/>
            <person name="Pangilinan J."/>
            <person name="Riley R."/>
            <person name="LaButti K."/>
            <person name="Andreopoulos B."/>
            <person name="Lipzen A."/>
            <person name="Chen C."/>
            <person name="Yan M."/>
            <person name="Daum C."/>
            <person name="Ng V."/>
            <person name="Clum A."/>
            <person name="Steindorff A."/>
            <person name="Ohm R.A."/>
            <person name="Martin F."/>
            <person name="Silar P."/>
            <person name="Natvig D.O."/>
            <person name="Lalanne C."/>
            <person name="Gautier V."/>
            <person name="Ament-Velasquez S.L."/>
            <person name="Kruys A."/>
            <person name="Hutchinson M.I."/>
            <person name="Powell A.J."/>
            <person name="Barry K."/>
            <person name="Miller A.N."/>
            <person name="Grigoriev I.V."/>
            <person name="Debuchy R."/>
            <person name="Gladieux P."/>
            <person name="Hiltunen Thoren M."/>
            <person name="Johannesson H."/>
        </authorList>
    </citation>
    <scope>NUCLEOTIDE SEQUENCE</scope>
    <source>
        <strain evidence="5">CBS 560.94</strain>
    </source>
</reference>
<gene>
    <name evidence="5" type="ORF">B0H65DRAFT_547523</name>
</gene>
<accession>A0AAE0MT07</accession>
<keyword evidence="6" id="KW-1185">Reference proteome</keyword>
<dbReference type="InterPro" id="IPR001375">
    <property type="entry name" value="Peptidase_S9_cat"/>
</dbReference>
<dbReference type="Pfam" id="PF00326">
    <property type="entry name" value="Peptidase_S9"/>
    <property type="match status" value="1"/>
</dbReference>
<evidence type="ECO:0000313" key="6">
    <source>
        <dbReference type="Proteomes" id="UP001278500"/>
    </source>
</evidence>
<comment type="caution">
    <text evidence="5">The sequence shown here is derived from an EMBL/GenBank/DDBJ whole genome shotgun (WGS) entry which is preliminary data.</text>
</comment>
<dbReference type="GO" id="GO:0006508">
    <property type="term" value="P:proteolysis"/>
    <property type="evidence" value="ECO:0007669"/>
    <property type="project" value="InterPro"/>
</dbReference>
<name>A0AAE0MT07_9PEZI</name>
<reference evidence="5" key="2">
    <citation type="submission" date="2023-06" db="EMBL/GenBank/DDBJ databases">
        <authorList>
            <consortium name="Lawrence Berkeley National Laboratory"/>
            <person name="Haridas S."/>
            <person name="Hensen N."/>
            <person name="Bonometti L."/>
            <person name="Westerberg I."/>
            <person name="Brannstrom I.O."/>
            <person name="Guillou S."/>
            <person name="Cros-Aarteil S."/>
            <person name="Calhoun S."/>
            <person name="Kuo A."/>
            <person name="Mondo S."/>
            <person name="Pangilinan J."/>
            <person name="Riley R."/>
            <person name="Labutti K."/>
            <person name="Andreopoulos B."/>
            <person name="Lipzen A."/>
            <person name="Chen C."/>
            <person name="Yanf M."/>
            <person name="Daum C."/>
            <person name="Ng V."/>
            <person name="Clum A."/>
            <person name="Steindorff A."/>
            <person name="Ohm R."/>
            <person name="Martin F."/>
            <person name="Silar P."/>
            <person name="Natvig D."/>
            <person name="Lalanne C."/>
            <person name="Gautier V."/>
            <person name="Ament-Velasquez S.L."/>
            <person name="Kruys A."/>
            <person name="Hutchinson M.I."/>
            <person name="Powell A.J."/>
            <person name="Barry K."/>
            <person name="Miller A.N."/>
            <person name="Grigoriev I.V."/>
            <person name="Debuchy R."/>
            <person name="Gladieux P."/>
            <person name="Thoren M.H."/>
            <person name="Johannesson H."/>
        </authorList>
    </citation>
    <scope>NUCLEOTIDE SEQUENCE</scope>
    <source>
        <strain evidence="5">CBS 560.94</strain>
    </source>
</reference>
<dbReference type="GeneID" id="87866679"/>
<feature type="domain" description="Peptidase S9 prolyl oligopeptidase catalytic" evidence="4">
    <location>
        <begin position="91"/>
        <end position="143"/>
    </location>
</feature>
<dbReference type="Gene3D" id="3.40.50.1820">
    <property type="entry name" value="alpha/beta hydrolase"/>
    <property type="match status" value="1"/>
</dbReference>
<keyword evidence="2 5" id="KW-0378">Hydrolase</keyword>
<dbReference type="GO" id="GO:0008236">
    <property type="term" value="F:serine-type peptidase activity"/>
    <property type="evidence" value="ECO:0007669"/>
    <property type="project" value="InterPro"/>
</dbReference>
<evidence type="ECO:0000256" key="3">
    <source>
        <dbReference type="SAM" id="SignalP"/>
    </source>
</evidence>
<dbReference type="PANTHER" id="PTHR43037">
    <property type="entry name" value="UNNAMED PRODUCT-RELATED"/>
    <property type="match status" value="1"/>
</dbReference>
<dbReference type="InterPro" id="IPR029058">
    <property type="entry name" value="AB_hydrolase_fold"/>
</dbReference>
<dbReference type="AlphaFoldDB" id="A0AAE0MT07"/>
<dbReference type="EMBL" id="JAUEPP010000003">
    <property type="protein sequence ID" value="KAK3347709.1"/>
    <property type="molecule type" value="Genomic_DNA"/>
</dbReference>
<dbReference type="Proteomes" id="UP001278500">
    <property type="component" value="Unassembled WGS sequence"/>
</dbReference>
<sequence length="281" mass="30634">MSWASLLLGLASLTTAASLQQVTTEFGPNPTNVGFYIYVPDTLVSKPAILVNPHWCHGTAQAAYAGSLYAATWANTHAWEGLTHDGGGDSLGIVSMVRWTIKKYNADASRVFVTGVSSGGMMTNLLVGAYPDVFAAGSAFAGVPFECYAYPGNNSGKAIVEAAYPGYNGWRPKFQTFYGPVDETVDYVNFGEQMKQWTSVLGLSEMPTKATANTPVNGWTKYDYRTERRFEAFSAAGHQHGRSDELGENHSYYHQDHVNHKGGRDDDGCGRWADFVGAVWR</sequence>
<dbReference type="RefSeq" id="XP_062682791.1">
    <property type="nucleotide sequence ID" value="XM_062829525.1"/>
</dbReference>
<protein>
    <submittedName>
        <fullName evidence="5">Alpha/Beta hydrolase protein</fullName>
    </submittedName>
</protein>
<evidence type="ECO:0000256" key="2">
    <source>
        <dbReference type="ARBA" id="ARBA00022801"/>
    </source>
</evidence>
<evidence type="ECO:0000259" key="4">
    <source>
        <dbReference type="Pfam" id="PF00326"/>
    </source>
</evidence>
<organism evidence="5 6">
    <name type="scientific">Neurospora tetraspora</name>
    <dbReference type="NCBI Taxonomy" id="94610"/>
    <lineage>
        <taxon>Eukaryota</taxon>
        <taxon>Fungi</taxon>
        <taxon>Dikarya</taxon>
        <taxon>Ascomycota</taxon>
        <taxon>Pezizomycotina</taxon>
        <taxon>Sordariomycetes</taxon>
        <taxon>Sordariomycetidae</taxon>
        <taxon>Sordariales</taxon>
        <taxon>Sordariaceae</taxon>
        <taxon>Neurospora</taxon>
    </lineage>
</organism>
<feature type="signal peptide" evidence="3">
    <location>
        <begin position="1"/>
        <end position="16"/>
    </location>
</feature>
<evidence type="ECO:0000313" key="5">
    <source>
        <dbReference type="EMBL" id="KAK3347709.1"/>
    </source>
</evidence>
<feature type="chain" id="PRO_5042174349" evidence="3">
    <location>
        <begin position="17"/>
        <end position="281"/>
    </location>
</feature>
<dbReference type="PANTHER" id="PTHR43037:SF5">
    <property type="entry name" value="FERULOYL ESTERASE"/>
    <property type="match status" value="1"/>
</dbReference>
<keyword evidence="1 3" id="KW-0732">Signal</keyword>
<proteinExistence type="predicted"/>
<evidence type="ECO:0000256" key="1">
    <source>
        <dbReference type="ARBA" id="ARBA00022729"/>
    </source>
</evidence>